<evidence type="ECO:0000313" key="8">
    <source>
        <dbReference type="EMBL" id="KAK2560938.1"/>
    </source>
</evidence>
<reference evidence="8" key="2">
    <citation type="journal article" date="2023" name="Science">
        <title>Genomic signatures of disease resistance in endangered staghorn corals.</title>
        <authorList>
            <person name="Vollmer S.V."/>
            <person name="Selwyn J.D."/>
            <person name="Despard B.A."/>
            <person name="Roesel C.L."/>
        </authorList>
    </citation>
    <scope>NUCLEOTIDE SEQUENCE</scope>
    <source>
        <strain evidence="8">K2</strain>
    </source>
</reference>
<evidence type="ECO:0000256" key="7">
    <source>
        <dbReference type="SAM" id="Phobius"/>
    </source>
</evidence>
<evidence type="ECO:0000256" key="3">
    <source>
        <dbReference type="ARBA" id="ARBA00022989"/>
    </source>
</evidence>
<proteinExistence type="inferred from homology"/>
<dbReference type="InterPro" id="IPR029776">
    <property type="entry name" value="TMEM179B"/>
</dbReference>
<evidence type="ECO:0000256" key="1">
    <source>
        <dbReference type="ARBA" id="ARBA00004141"/>
    </source>
</evidence>
<dbReference type="EMBL" id="JARQWQ010000034">
    <property type="protein sequence ID" value="KAK2560938.1"/>
    <property type="molecule type" value="Genomic_DNA"/>
</dbReference>
<feature type="transmembrane region" description="Helical" evidence="7">
    <location>
        <begin position="162"/>
        <end position="191"/>
    </location>
</feature>
<dbReference type="PANTHER" id="PTHR31056:SF1">
    <property type="entry name" value="TRANSMEMBRANE PROTEIN 179B"/>
    <property type="match status" value="1"/>
</dbReference>
<dbReference type="AlphaFoldDB" id="A0AAD9QGJ7"/>
<feature type="compositionally biased region" description="Basic and acidic residues" evidence="6">
    <location>
        <begin position="17"/>
        <end position="34"/>
    </location>
</feature>
<evidence type="ECO:0000313" key="9">
    <source>
        <dbReference type="Proteomes" id="UP001249851"/>
    </source>
</evidence>
<feature type="transmembrane region" description="Helical" evidence="7">
    <location>
        <begin position="130"/>
        <end position="150"/>
    </location>
</feature>
<dbReference type="InterPro" id="IPR059010">
    <property type="entry name" value="TMEM179-179B"/>
</dbReference>
<gene>
    <name evidence="8" type="ORF">P5673_016055</name>
</gene>
<keyword evidence="3 7" id="KW-1133">Transmembrane helix</keyword>
<keyword evidence="9" id="KW-1185">Reference proteome</keyword>
<sequence>ARKQLKADSEVESPDVLSEKDSSLYDFKDEEPPTRDQSTQTLSNAELNAMKLMWCHHSFVSDQIDMEYLKKGQATWSHDDISDVARNGTGCCTLVPLKLNESGFHGRCLLFGDLELLTKTVVPGNRTYCLFVFCSSLVNAVLATLLGFLKSCCIIKTKGMRVVYFQFVTSIVAALAWINSLVCAVFIVIGLTEWCNSVKNNGNVESCKEAEKWNWPSYTPSARNFKQDLLNIRLEEYYLNEERLHYMQQQPVQDDPRYEVRSERGSRYEVRSERGSRFL</sequence>
<dbReference type="PANTHER" id="PTHR31056">
    <property type="entry name" value="TRANSMEMBRANE PROTEIN 179B"/>
    <property type="match status" value="1"/>
</dbReference>
<keyword evidence="4 7" id="KW-0472">Membrane</keyword>
<organism evidence="8 9">
    <name type="scientific">Acropora cervicornis</name>
    <name type="common">Staghorn coral</name>
    <dbReference type="NCBI Taxonomy" id="6130"/>
    <lineage>
        <taxon>Eukaryota</taxon>
        <taxon>Metazoa</taxon>
        <taxon>Cnidaria</taxon>
        <taxon>Anthozoa</taxon>
        <taxon>Hexacorallia</taxon>
        <taxon>Scleractinia</taxon>
        <taxon>Astrocoeniina</taxon>
        <taxon>Acroporidae</taxon>
        <taxon>Acropora</taxon>
    </lineage>
</organism>
<comment type="similarity">
    <text evidence="5">Belongs to the TMEM179 family.</text>
</comment>
<accession>A0AAD9QGJ7</accession>
<evidence type="ECO:0000256" key="6">
    <source>
        <dbReference type="SAM" id="MobiDB-lite"/>
    </source>
</evidence>
<keyword evidence="2 7" id="KW-0812">Transmembrane</keyword>
<comment type="caution">
    <text evidence="8">The sequence shown here is derived from an EMBL/GenBank/DDBJ whole genome shotgun (WGS) entry which is preliminary data.</text>
</comment>
<reference evidence="8" key="1">
    <citation type="journal article" date="2023" name="G3 (Bethesda)">
        <title>Whole genome assembly and annotation of the endangered Caribbean coral Acropora cervicornis.</title>
        <authorList>
            <person name="Selwyn J.D."/>
            <person name="Vollmer S.V."/>
        </authorList>
    </citation>
    <scope>NUCLEOTIDE SEQUENCE</scope>
    <source>
        <strain evidence="8">K2</strain>
    </source>
</reference>
<comment type="subcellular location">
    <subcellularLocation>
        <location evidence="1">Membrane</location>
        <topology evidence="1">Multi-pass membrane protein</topology>
    </subcellularLocation>
</comment>
<protein>
    <submittedName>
        <fullName evidence="8">Uncharacterized protein</fullName>
    </submittedName>
</protein>
<evidence type="ECO:0000256" key="5">
    <source>
        <dbReference type="ARBA" id="ARBA00093776"/>
    </source>
</evidence>
<feature type="region of interest" description="Disordered" evidence="6">
    <location>
        <begin position="1"/>
        <end position="40"/>
    </location>
</feature>
<name>A0AAD9QGJ7_ACRCE</name>
<evidence type="ECO:0000256" key="2">
    <source>
        <dbReference type="ARBA" id="ARBA00022692"/>
    </source>
</evidence>
<feature type="non-terminal residue" evidence="8">
    <location>
        <position position="279"/>
    </location>
</feature>
<dbReference type="Proteomes" id="UP001249851">
    <property type="component" value="Unassembled WGS sequence"/>
</dbReference>
<dbReference type="Pfam" id="PF26158">
    <property type="entry name" value="Claudin_TMEM179-179B"/>
    <property type="match status" value="1"/>
</dbReference>
<evidence type="ECO:0000256" key="4">
    <source>
        <dbReference type="ARBA" id="ARBA00023136"/>
    </source>
</evidence>